<evidence type="ECO:0000313" key="22">
    <source>
        <dbReference type="Proteomes" id="UP001150925"/>
    </source>
</evidence>
<keyword evidence="5 20" id="KW-0812">Transmembrane</keyword>
<feature type="transmembrane region" description="Helical" evidence="20">
    <location>
        <begin position="63"/>
        <end position="85"/>
    </location>
</feature>
<feature type="transmembrane region" description="Helical" evidence="20">
    <location>
        <begin position="367"/>
        <end position="396"/>
    </location>
</feature>
<protein>
    <recommendedName>
        <fullName evidence="17">Delta(14)-sterol reductase ERG24</fullName>
        <ecNumber evidence="3">1.3.1.70</ecNumber>
    </recommendedName>
    <alternativeName>
        <fullName evidence="19">C-14 sterol reductase ERG24</fullName>
    </alternativeName>
    <alternativeName>
        <fullName evidence="18">Sterol C14-reductase ERG24</fullName>
    </alternativeName>
</protein>
<organism evidence="21 22">
    <name type="scientific">Dispira parvispora</name>
    <dbReference type="NCBI Taxonomy" id="1520584"/>
    <lineage>
        <taxon>Eukaryota</taxon>
        <taxon>Fungi</taxon>
        <taxon>Fungi incertae sedis</taxon>
        <taxon>Zoopagomycota</taxon>
        <taxon>Kickxellomycotina</taxon>
        <taxon>Dimargaritomycetes</taxon>
        <taxon>Dimargaritales</taxon>
        <taxon>Dimargaritaceae</taxon>
        <taxon>Dispira</taxon>
    </lineage>
</organism>
<dbReference type="InterPro" id="IPR001171">
    <property type="entry name" value="ERG24_DHCR-like"/>
</dbReference>
<dbReference type="Proteomes" id="UP001150925">
    <property type="component" value="Unassembled WGS sequence"/>
</dbReference>
<evidence type="ECO:0000256" key="4">
    <source>
        <dbReference type="ARBA" id="ARBA00022516"/>
    </source>
</evidence>
<feature type="transmembrane region" description="Helical" evidence="20">
    <location>
        <begin position="137"/>
        <end position="157"/>
    </location>
</feature>
<accession>A0A9W8AVK5</accession>
<feature type="transmembrane region" description="Helical" evidence="20">
    <location>
        <begin position="12"/>
        <end position="33"/>
    </location>
</feature>
<keyword evidence="7" id="KW-0752">Steroid biosynthesis</keyword>
<evidence type="ECO:0000256" key="6">
    <source>
        <dbReference type="ARBA" id="ARBA00022857"/>
    </source>
</evidence>
<comment type="subcellular location">
    <subcellularLocation>
        <location evidence="1">Membrane</location>
        <topology evidence="1">Multi-pass membrane protein</topology>
    </subcellularLocation>
</comment>
<dbReference type="InterPro" id="IPR018083">
    <property type="entry name" value="Sterol_reductase_CS"/>
</dbReference>
<comment type="pathway">
    <text evidence="16">Steroid biosynthesis; zymosterol biosynthesis; zymosterol from lanosterol: step 2/6.</text>
</comment>
<dbReference type="Pfam" id="PF01222">
    <property type="entry name" value="ERG4_ERG24"/>
    <property type="match status" value="1"/>
</dbReference>
<evidence type="ECO:0000256" key="7">
    <source>
        <dbReference type="ARBA" id="ARBA00022955"/>
    </source>
</evidence>
<keyword evidence="14" id="KW-0753">Steroid metabolism</keyword>
<feature type="transmembrane region" description="Helical" evidence="20">
    <location>
        <begin position="228"/>
        <end position="247"/>
    </location>
</feature>
<keyword evidence="9 21" id="KW-0560">Oxidoreductase</keyword>
<dbReference type="OrthoDB" id="10262235at2759"/>
<keyword evidence="22" id="KW-1185">Reference proteome</keyword>
<keyword evidence="6" id="KW-0521">NADP</keyword>
<keyword evidence="4" id="KW-0444">Lipid biosynthesis</keyword>
<dbReference type="PANTHER" id="PTHR21257:SF52">
    <property type="entry name" value="DELTA(14)-STEROL REDUCTASE TM7SF2"/>
    <property type="match status" value="1"/>
</dbReference>
<dbReference type="FunFam" id="1.20.120.1630:FF:000009">
    <property type="entry name" value="C-14 sterol reductase"/>
    <property type="match status" value="1"/>
</dbReference>
<evidence type="ECO:0000256" key="16">
    <source>
        <dbReference type="ARBA" id="ARBA00060638"/>
    </source>
</evidence>
<dbReference type="GO" id="GO:0005789">
    <property type="term" value="C:endoplasmic reticulum membrane"/>
    <property type="evidence" value="ECO:0007669"/>
    <property type="project" value="TreeGrafter"/>
</dbReference>
<evidence type="ECO:0000256" key="14">
    <source>
        <dbReference type="ARBA" id="ARBA00023221"/>
    </source>
</evidence>
<evidence type="ECO:0000256" key="5">
    <source>
        <dbReference type="ARBA" id="ARBA00022692"/>
    </source>
</evidence>
<feature type="transmembrane region" description="Helical" evidence="20">
    <location>
        <begin position="267"/>
        <end position="283"/>
    </location>
</feature>
<dbReference type="GO" id="GO:0006696">
    <property type="term" value="P:ergosterol biosynthetic process"/>
    <property type="evidence" value="ECO:0007669"/>
    <property type="project" value="TreeGrafter"/>
</dbReference>
<dbReference type="PANTHER" id="PTHR21257">
    <property type="entry name" value="DELTA(14)-STEROL REDUCTASE"/>
    <property type="match status" value="1"/>
</dbReference>
<evidence type="ECO:0000256" key="2">
    <source>
        <dbReference type="ARBA" id="ARBA00005402"/>
    </source>
</evidence>
<feature type="transmembrane region" description="Helical" evidence="20">
    <location>
        <begin position="295"/>
        <end position="316"/>
    </location>
</feature>
<evidence type="ECO:0000256" key="11">
    <source>
        <dbReference type="ARBA" id="ARBA00023098"/>
    </source>
</evidence>
<dbReference type="Gene3D" id="1.20.120.1630">
    <property type="match status" value="1"/>
</dbReference>
<sequence length="430" mass="49426">MTLNPRTTRYEFFGPPGAVVVTLVTTVVPYLLYFGCESADQCPPSSVEALWTRLCSLTLADVFNLQISLLYLGWVGYLALLYYLIPGNWHKGTVLRNGKQLEYKINGFRSLLVTCALAFIAYRVYGADVFLYISDHYLHWLTAAWLFATVQAVFVYARSFRRTSPEEPVLLSLGGNSTCAFYNFFIGRELNPRLGNFDLKVFNELRPGIIGWLLLNFSFLIKQAHVLNGYITESMALVFFLQGVYIFDTFIYEASVLTTMDVTTDGFGWMLSFGDLVWVPFIFSLQSRYLALNPVLLSPTFSVLVAVLGITGYLIFRLSNSQKNIFRTNPRDPRVKGLKYIETESGSKLLITGWWGMARHINYLGDWLLGLSWCLTTGFNSPVPYFYVLYFAVLLIHRERRDDHKCRTKYKKDWDRYCNIVKYRIIPGVY</sequence>
<evidence type="ECO:0000256" key="13">
    <source>
        <dbReference type="ARBA" id="ARBA00023166"/>
    </source>
</evidence>
<keyword evidence="12 20" id="KW-0472">Membrane</keyword>
<evidence type="ECO:0000256" key="8">
    <source>
        <dbReference type="ARBA" id="ARBA00022989"/>
    </source>
</evidence>
<evidence type="ECO:0000256" key="19">
    <source>
        <dbReference type="ARBA" id="ARBA00083315"/>
    </source>
</evidence>
<dbReference type="PROSITE" id="PS01018">
    <property type="entry name" value="STEROL_REDUCT_2"/>
    <property type="match status" value="1"/>
</dbReference>
<dbReference type="EMBL" id="JANBPY010000287">
    <property type="protein sequence ID" value="KAJ1967751.1"/>
    <property type="molecule type" value="Genomic_DNA"/>
</dbReference>
<evidence type="ECO:0000256" key="20">
    <source>
        <dbReference type="SAM" id="Phobius"/>
    </source>
</evidence>
<comment type="catalytic activity">
    <reaction evidence="15">
        <text>4,4-dimethyl-5alpha-cholesta-8,24-dien-3beta-ol + NADP(+) = 4,4-dimethyl-5alpha-cholesta-8,14,24-trien-3beta-ol + NADPH + H(+)</text>
        <dbReference type="Rhea" id="RHEA:18561"/>
        <dbReference type="ChEBI" id="CHEBI:15378"/>
        <dbReference type="ChEBI" id="CHEBI:17813"/>
        <dbReference type="ChEBI" id="CHEBI:18364"/>
        <dbReference type="ChEBI" id="CHEBI:57783"/>
        <dbReference type="ChEBI" id="CHEBI:58349"/>
        <dbReference type="EC" id="1.3.1.70"/>
    </reaction>
    <physiologicalReaction direction="right-to-left" evidence="15">
        <dbReference type="Rhea" id="RHEA:18563"/>
    </physiologicalReaction>
</comment>
<evidence type="ECO:0000256" key="15">
    <source>
        <dbReference type="ARBA" id="ARBA00052254"/>
    </source>
</evidence>
<feature type="transmembrane region" description="Helical" evidence="20">
    <location>
        <begin position="106"/>
        <end position="125"/>
    </location>
</feature>
<evidence type="ECO:0000256" key="1">
    <source>
        <dbReference type="ARBA" id="ARBA00004141"/>
    </source>
</evidence>
<dbReference type="GO" id="GO:0050613">
    <property type="term" value="F:Delta14-sterol reductase activity"/>
    <property type="evidence" value="ECO:0007669"/>
    <property type="project" value="UniProtKB-EC"/>
</dbReference>
<dbReference type="EC" id="1.3.1.70" evidence="3"/>
<keyword evidence="11" id="KW-0443">Lipid metabolism</keyword>
<gene>
    <name evidence="21" type="primary">ERG24</name>
    <name evidence="21" type="ORF">IWQ62_001657</name>
</gene>
<evidence type="ECO:0000256" key="3">
    <source>
        <dbReference type="ARBA" id="ARBA00012413"/>
    </source>
</evidence>
<evidence type="ECO:0000256" key="18">
    <source>
        <dbReference type="ARBA" id="ARBA00077841"/>
    </source>
</evidence>
<evidence type="ECO:0000256" key="10">
    <source>
        <dbReference type="ARBA" id="ARBA00023011"/>
    </source>
</evidence>
<evidence type="ECO:0000256" key="9">
    <source>
        <dbReference type="ARBA" id="ARBA00023002"/>
    </source>
</evidence>
<keyword evidence="10" id="KW-0756">Sterol biosynthesis</keyword>
<proteinExistence type="inferred from homology"/>
<keyword evidence="8 20" id="KW-1133">Transmembrane helix</keyword>
<comment type="similarity">
    <text evidence="2">Belongs to the ERG4/ERG24 family.</text>
</comment>
<comment type="caution">
    <text evidence="21">The sequence shown here is derived from an EMBL/GenBank/DDBJ whole genome shotgun (WGS) entry which is preliminary data.</text>
</comment>
<evidence type="ECO:0000313" key="21">
    <source>
        <dbReference type="EMBL" id="KAJ1967751.1"/>
    </source>
</evidence>
<keyword evidence="13" id="KW-1207">Sterol metabolism</keyword>
<reference evidence="21" key="1">
    <citation type="submission" date="2022-07" db="EMBL/GenBank/DDBJ databases">
        <title>Phylogenomic reconstructions and comparative analyses of Kickxellomycotina fungi.</title>
        <authorList>
            <person name="Reynolds N.K."/>
            <person name="Stajich J.E."/>
            <person name="Barry K."/>
            <person name="Grigoriev I.V."/>
            <person name="Crous P."/>
            <person name="Smith M.E."/>
        </authorList>
    </citation>
    <scope>NUCLEOTIDE SEQUENCE</scope>
    <source>
        <strain evidence="21">RSA 1196</strain>
    </source>
</reference>
<evidence type="ECO:0000256" key="12">
    <source>
        <dbReference type="ARBA" id="ARBA00023136"/>
    </source>
</evidence>
<name>A0A9W8AVK5_9FUNG</name>
<evidence type="ECO:0000256" key="17">
    <source>
        <dbReference type="ARBA" id="ARBA00074394"/>
    </source>
</evidence>
<dbReference type="AlphaFoldDB" id="A0A9W8AVK5"/>